<evidence type="ECO:0000313" key="1">
    <source>
        <dbReference type="EnsemblPlants" id="AVESA.00010b.r2.5DG0993630.2.CDS"/>
    </source>
</evidence>
<dbReference type="EnsemblPlants" id="AVESA.00010b.r2.5DG0993630.2">
    <property type="protein sequence ID" value="AVESA.00010b.r2.5DG0993630.2.CDS"/>
    <property type="gene ID" value="AVESA.00010b.r2.5DG0993630"/>
</dbReference>
<reference evidence="1" key="2">
    <citation type="submission" date="2025-09" db="UniProtKB">
        <authorList>
            <consortium name="EnsemblPlants"/>
        </authorList>
    </citation>
    <scope>IDENTIFICATION</scope>
</reference>
<accession>A0ACD5YMQ3</accession>
<reference evidence="1" key="1">
    <citation type="submission" date="2021-05" db="EMBL/GenBank/DDBJ databases">
        <authorList>
            <person name="Scholz U."/>
            <person name="Mascher M."/>
            <person name="Fiebig A."/>
        </authorList>
    </citation>
    <scope>NUCLEOTIDE SEQUENCE [LARGE SCALE GENOMIC DNA]</scope>
</reference>
<proteinExistence type="predicted"/>
<organism evidence="1 2">
    <name type="scientific">Avena sativa</name>
    <name type="common">Oat</name>
    <dbReference type="NCBI Taxonomy" id="4498"/>
    <lineage>
        <taxon>Eukaryota</taxon>
        <taxon>Viridiplantae</taxon>
        <taxon>Streptophyta</taxon>
        <taxon>Embryophyta</taxon>
        <taxon>Tracheophyta</taxon>
        <taxon>Spermatophyta</taxon>
        <taxon>Magnoliopsida</taxon>
        <taxon>Liliopsida</taxon>
        <taxon>Poales</taxon>
        <taxon>Poaceae</taxon>
        <taxon>BOP clade</taxon>
        <taxon>Pooideae</taxon>
        <taxon>Poodae</taxon>
        <taxon>Poeae</taxon>
        <taxon>Poeae Chloroplast Group 1 (Aveneae type)</taxon>
        <taxon>Aveninae</taxon>
        <taxon>Avena</taxon>
    </lineage>
</organism>
<evidence type="ECO:0000313" key="2">
    <source>
        <dbReference type="Proteomes" id="UP001732700"/>
    </source>
</evidence>
<name>A0ACD5YMQ3_AVESA</name>
<sequence>MPHSVPLNSEQSSPSPVLPSLPKTPHQARSRNLASRVAAIMASCPRFIAFKAAFNGNLSLLKEMASKVDLRVAKDAKGNTALHLAAIKGCLESCRFLVEESGIDVNSVTETGGTPMLYAAQEGNVQIIRYLLDCGGDPAMPDERGSTPLHDVAMQGHSEAVRLLLSKGAPVDPVDHRGAPLHLAASNDHVEVVKVLLEHAADLNKVVLHIASPLVMAFSGQALKCIKLLIEAGADVNGPGYSATTPLALAVHDGLADIVKLLLEAGANPNIPDPQGVIPIEQAAVRRRRDLVEVLFTRTKPIPSLPDWSVNGIIRTVNSRRINPVTSLQDTVSVEESIAYWKSQGNGAFAKEDYLTAISCYGKVLHINPSDAAMYANKSLCRLRMKHGRLALEEARKCRMMWPRWSRAWYREGAALSFMKDYEGAAEMFREALQLDPKSEEIKEALRKAEKAAEESRHV</sequence>
<protein>
    <submittedName>
        <fullName evidence="1">Uncharacterized protein</fullName>
    </submittedName>
</protein>
<keyword evidence="2" id="KW-1185">Reference proteome</keyword>
<dbReference type="Proteomes" id="UP001732700">
    <property type="component" value="Chromosome 5D"/>
</dbReference>